<dbReference type="EMBL" id="CP073910">
    <property type="protein sequence ID" value="QUT03857.1"/>
    <property type="molecule type" value="Genomic_DNA"/>
</dbReference>
<name>A0A975K3F1_9SPHN</name>
<dbReference type="KEGG" id="spph:KFK14_11870"/>
<dbReference type="AlphaFoldDB" id="A0A975K3F1"/>
<dbReference type="InterPro" id="IPR029068">
    <property type="entry name" value="Glyas_Bleomycin-R_OHBP_Dase"/>
</dbReference>
<dbReference type="PROSITE" id="PS51819">
    <property type="entry name" value="VOC"/>
    <property type="match status" value="1"/>
</dbReference>
<dbReference type="PANTHER" id="PTHR36503:SF1">
    <property type="entry name" value="BLR2520 PROTEIN"/>
    <property type="match status" value="1"/>
</dbReference>
<dbReference type="RefSeq" id="WP_212607776.1">
    <property type="nucleotide sequence ID" value="NZ_CP073910.1"/>
</dbReference>
<accession>A0A975K3F1</accession>
<protein>
    <recommendedName>
        <fullName evidence="1">VOC domain-containing protein</fullName>
    </recommendedName>
</protein>
<evidence type="ECO:0000313" key="2">
    <source>
        <dbReference type="EMBL" id="QUT03857.1"/>
    </source>
</evidence>
<gene>
    <name evidence="2" type="ORF">KFK14_11870</name>
</gene>
<dbReference type="InterPro" id="IPR041581">
    <property type="entry name" value="Glyoxalase_6"/>
</dbReference>
<dbReference type="SUPFAM" id="SSF54593">
    <property type="entry name" value="Glyoxalase/Bleomycin resistance protein/Dihydroxybiphenyl dioxygenase"/>
    <property type="match status" value="1"/>
</dbReference>
<feature type="domain" description="VOC" evidence="1">
    <location>
        <begin position="4"/>
        <end position="125"/>
    </location>
</feature>
<proteinExistence type="predicted"/>
<evidence type="ECO:0000259" key="1">
    <source>
        <dbReference type="PROSITE" id="PS51819"/>
    </source>
</evidence>
<sequence>MKQMLGMVMAGAKDIGALRRFYEDGLGWTPWTPADDNQVQYRLGGTVLVFLPLPYLEAERGVSATPQGNVSLAMFLSSKAEVDAAFQKALNAGATETSPVRERDFGVYSGYVADPEGNSWEICWSQFLHQDGDGSLQFRPG</sequence>
<keyword evidence="3" id="KW-1185">Reference proteome</keyword>
<dbReference type="Pfam" id="PF18029">
    <property type="entry name" value="Glyoxalase_6"/>
    <property type="match status" value="1"/>
</dbReference>
<dbReference type="InterPro" id="IPR037523">
    <property type="entry name" value="VOC_core"/>
</dbReference>
<dbReference type="Proteomes" id="UP000681425">
    <property type="component" value="Chromosome"/>
</dbReference>
<organism evidence="2 3">
    <name type="scientific">Sphingobium phenoxybenzoativorans</name>
    <dbReference type="NCBI Taxonomy" id="1592790"/>
    <lineage>
        <taxon>Bacteria</taxon>
        <taxon>Pseudomonadati</taxon>
        <taxon>Pseudomonadota</taxon>
        <taxon>Alphaproteobacteria</taxon>
        <taxon>Sphingomonadales</taxon>
        <taxon>Sphingomonadaceae</taxon>
        <taxon>Sphingobium</taxon>
    </lineage>
</organism>
<reference evidence="2" key="1">
    <citation type="submission" date="2021-04" db="EMBL/GenBank/DDBJ databases">
        <title>Isolation of p-tert-butylphenol degrading bacteria Sphingobium phenoxybenzoativorans Tas13 from active sludge.</title>
        <authorList>
            <person name="Li Y."/>
        </authorList>
    </citation>
    <scope>NUCLEOTIDE SEQUENCE</scope>
    <source>
        <strain evidence="2">Tas13</strain>
    </source>
</reference>
<dbReference type="Gene3D" id="3.10.180.10">
    <property type="entry name" value="2,3-Dihydroxybiphenyl 1,2-Dioxygenase, domain 1"/>
    <property type="match status" value="1"/>
</dbReference>
<dbReference type="PANTHER" id="PTHR36503">
    <property type="entry name" value="BLR2520 PROTEIN"/>
    <property type="match status" value="1"/>
</dbReference>
<evidence type="ECO:0000313" key="3">
    <source>
        <dbReference type="Proteomes" id="UP000681425"/>
    </source>
</evidence>